<reference evidence="5" key="1">
    <citation type="submission" date="2019-02" db="EMBL/GenBank/DDBJ databases">
        <authorList>
            <person name="Gruber-Vodicka R. H."/>
            <person name="Seah K. B. B."/>
        </authorList>
    </citation>
    <scope>NUCLEOTIDE SEQUENCE</scope>
    <source>
        <strain evidence="5">BECK_DK161</strain>
    </source>
</reference>
<evidence type="ECO:0000259" key="4">
    <source>
        <dbReference type="PROSITE" id="PS51829"/>
    </source>
</evidence>
<dbReference type="EMBL" id="CAADEY010000101">
    <property type="protein sequence ID" value="VFJ62899.1"/>
    <property type="molecule type" value="Genomic_DNA"/>
</dbReference>
<name>A0A450T827_9GAMM</name>
<dbReference type="Gene3D" id="2.60.120.260">
    <property type="entry name" value="Galactose-binding domain-like"/>
    <property type="match status" value="1"/>
</dbReference>
<dbReference type="SUPFAM" id="SSF49313">
    <property type="entry name" value="Cadherin-like"/>
    <property type="match status" value="1"/>
</dbReference>
<dbReference type="GO" id="GO:0005509">
    <property type="term" value="F:calcium ion binding"/>
    <property type="evidence" value="ECO:0007669"/>
    <property type="project" value="InterPro"/>
</dbReference>
<dbReference type="GO" id="GO:0016020">
    <property type="term" value="C:membrane"/>
    <property type="evidence" value="ECO:0007669"/>
    <property type="project" value="InterPro"/>
</dbReference>
<dbReference type="PROSITE" id="PS50268">
    <property type="entry name" value="CADHERIN_2"/>
    <property type="match status" value="1"/>
</dbReference>
<dbReference type="SUPFAM" id="SSF49785">
    <property type="entry name" value="Galactose-binding domain-like"/>
    <property type="match status" value="1"/>
</dbReference>
<accession>A0A450T827</accession>
<dbReference type="GO" id="GO:0006508">
    <property type="term" value="P:proteolysis"/>
    <property type="evidence" value="ECO:0007669"/>
    <property type="project" value="UniProtKB-KW"/>
</dbReference>
<dbReference type="GO" id="GO:0004252">
    <property type="term" value="F:serine-type endopeptidase activity"/>
    <property type="evidence" value="ECO:0007669"/>
    <property type="project" value="InterPro"/>
</dbReference>
<evidence type="ECO:0000256" key="2">
    <source>
        <dbReference type="ARBA" id="ARBA00022801"/>
    </source>
</evidence>
<evidence type="ECO:0000256" key="1">
    <source>
        <dbReference type="ARBA" id="ARBA00022670"/>
    </source>
</evidence>
<keyword evidence="1" id="KW-0645">Protease</keyword>
<dbReference type="Gene3D" id="2.60.40.60">
    <property type="entry name" value="Cadherins"/>
    <property type="match status" value="1"/>
</dbReference>
<gene>
    <name evidence="5" type="ORF">BECKDK2373C_GA0170839_110112</name>
</gene>
<sequence length="1140" mass="115094">MNTTFRIIQLQPVREIMPEGVQTITAQPGAVYTVIDPTTGEPPAGLRFEEADDTLTIKLDGETVARFDGFFAEDVDAVFSMNDQPIATVGTPVASTDAAADAAIVPDAASAAEGTVVWEAAESNAGAVVAAEDTATAGSGYFDFSPLAMGLGTLGLVGVAAAAGGGGGGGGGVLSSATTTLTVAPAAGAFTSSMTVEIYNGSGTLLVSEAHDFSTGDYVYTDTSGYGGPVLIKLLDDNATTDYTDETTGTLVDLGTTLRAMAGITAGTDTTVSVTPLTELAARQAGIADNTVTTDDLAVNAQVGELFGITDITAPVVTVDDANYANASAEEQKYGEALALLSGAGVAESKTVDALLTDLNAGLQTSDIDTDGALAWDESASATLNAGANEFETNSPHKGKIALDTAVEYRPPDFSLATDSGSDSANAITNSGVLTAPTTTVTGATMEYRAQINGGDFGDWGDYNPDTGGSVDGVYVVEGRWKDGEGNTGPSQAIEFTLDTTAPTVTAVTLASSNADTTLAKAGDAITFGITYSEAATASVTSATTANNIAGAVTTDVSASAAASDSIIFTVAAGDDGAVTANTVNYTITDAAGNVTTVSSLATTDSSTVTADTTVTVTDTNIAISGATGGASGDIFKIGDTVVATWDDSGSGDNNTDISAVTVDFTEFGGGAAVTAYDDGANGDTTSGDGIWTASYTIVAGSIDATGVNVSVTATDDAGNAGNATTSSVSTIEDLNVVMDITHTWFADLGVSLTSPTGTELSLFSNVGDASDPDGTYIFDDSATEWFTGQVPNGTYRPESSGTLAIFNGEVAEGTWTLTIVDGATGDTGTLRGWSLDINSSSYTSADTQVTMTDNGTTTSTTVVSAASTGVNIDNIAPVFSSDPTGGVDFAENATGTAYDATADADTGVTYTFGGGADDALFQLDGGTSGATGLVTFINPPDFENPTDSDTNNTYDIIVTATDSAGNETDQSVAITVTDVAETVALNVVFDLRDGESSAHSGRTFLTGAVDYDIYIVVEPASNSVIAPPAWTVPGGFAFDANDTIHLVAQGTIDGMYGTPPVSSIGYYSGVAYWGTTSTPSSWYRSRAVGLKPSGFLSRAYSSATNSVDLWAGNAGGWENANLTYAFSLPTAILSSQGIT</sequence>
<dbReference type="InterPro" id="IPR002126">
    <property type="entry name" value="Cadherin-like_dom"/>
</dbReference>
<dbReference type="InterPro" id="IPR008979">
    <property type="entry name" value="Galactose-bd-like_sf"/>
</dbReference>
<organism evidence="5">
    <name type="scientific">Candidatus Kentrum sp. DK</name>
    <dbReference type="NCBI Taxonomy" id="2126562"/>
    <lineage>
        <taxon>Bacteria</taxon>
        <taxon>Pseudomonadati</taxon>
        <taxon>Pseudomonadota</taxon>
        <taxon>Gammaproteobacteria</taxon>
        <taxon>Candidatus Kentrum</taxon>
    </lineage>
</organism>
<feature type="domain" description="Cadherin" evidence="3">
    <location>
        <begin position="897"/>
        <end position="990"/>
    </location>
</feature>
<proteinExistence type="predicted"/>
<dbReference type="NCBIfam" id="NF041940">
    <property type="entry name" value="choice_anch_X"/>
    <property type="match status" value="1"/>
</dbReference>
<evidence type="ECO:0000259" key="3">
    <source>
        <dbReference type="PROSITE" id="PS50268"/>
    </source>
</evidence>
<dbReference type="Pfam" id="PF01483">
    <property type="entry name" value="P_proprotein"/>
    <property type="match status" value="1"/>
</dbReference>
<dbReference type="InterPro" id="IPR015919">
    <property type="entry name" value="Cadherin-like_sf"/>
</dbReference>
<dbReference type="InterPro" id="IPR002884">
    <property type="entry name" value="P_dom"/>
</dbReference>
<dbReference type="CDD" id="cd11304">
    <property type="entry name" value="Cadherin_repeat"/>
    <property type="match status" value="1"/>
</dbReference>
<feature type="domain" description="P/Homo B" evidence="4">
    <location>
        <begin position="686"/>
        <end position="847"/>
    </location>
</feature>
<keyword evidence="2" id="KW-0378">Hydrolase</keyword>
<protein>
    <submittedName>
        <fullName evidence="5">Regulatory P domain of the subtilisin-like proprotein convertase</fullName>
    </submittedName>
</protein>
<evidence type="ECO:0000313" key="5">
    <source>
        <dbReference type="EMBL" id="VFJ62899.1"/>
    </source>
</evidence>
<dbReference type="AlphaFoldDB" id="A0A450T827"/>
<dbReference type="GO" id="GO:0007156">
    <property type="term" value="P:homophilic cell adhesion via plasma membrane adhesion molecules"/>
    <property type="evidence" value="ECO:0007669"/>
    <property type="project" value="InterPro"/>
</dbReference>
<dbReference type="PROSITE" id="PS51829">
    <property type="entry name" value="P_HOMO_B"/>
    <property type="match status" value="1"/>
</dbReference>